<dbReference type="GO" id="GO:0016853">
    <property type="term" value="F:isomerase activity"/>
    <property type="evidence" value="ECO:0007669"/>
    <property type="project" value="UniProtKB-KW"/>
</dbReference>
<reference evidence="2 3" key="1">
    <citation type="submission" date="2020-08" db="EMBL/GenBank/DDBJ databases">
        <title>Genomic Encyclopedia of Type Strains, Phase IV (KMG-IV): sequencing the most valuable type-strain genomes for metagenomic binning, comparative biology and taxonomic classification.</title>
        <authorList>
            <person name="Goeker M."/>
        </authorList>
    </citation>
    <scope>NUCLEOTIDE SEQUENCE [LARGE SCALE GENOMIC DNA]</scope>
    <source>
        <strain evidence="2 3">DSM 29781</strain>
    </source>
</reference>
<evidence type="ECO:0000313" key="3">
    <source>
        <dbReference type="Proteomes" id="UP000532440"/>
    </source>
</evidence>
<dbReference type="Gene3D" id="1.10.12.10">
    <property type="entry name" value="Lyase 2-enoyl-coa Hydratase, Chain A, domain 2"/>
    <property type="match status" value="1"/>
</dbReference>
<sequence>MSAESPVLWSVENGVGRITLNRPERANAVGLESSRALAAAIDAVVAAAPRVVVLTGRGRLFCAGGDIGEFVADQENMAGLIDDILAPLHPALLRLATMPAPVITAVNGPLGGAGIALALCGDIVLAADTMKLRAGYSAIGLTPDAGASWFLSRRVGASKAKELFLLNDSMSADECLRLGIVNAVCPAAELEQRTQALVDRLLAGAAGAFARIKILCDGAEHRDLADHLALEHQMMLASAASADAREGVRAFSEKRAPKFGG</sequence>
<dbReference type="InterPro" id="IPR001753">
    <property type="entry name" value="Enoyl-CoA_hydra/iso"/>
</dbReference>
<proteinExistence type="inferred from homology"/>
<dbReference type="RefSeq" id="WP_183970348.1">
    <property type="nucleotide sequence ID" value="NZ_BAABEW010000020.1"/>
</dbReference>
<comment type="similarity">
    <text evidence="1">Belongs to the enoyl-CoA hydratase/isomerase family.</text>
</comment>
<protein>
    <submittedName>
        <fullName evidence="2">2-(1,2-epoxy-1,2-dihydrophenyl)acetyl-CoA isomerase</fullName>
        <ecNumber evidence="2">5.3.3.18</ecNumber>
    </submittedName>
</protein>
<organism evidence="2 3">
    <name type="scientific">Quisquiliibacterium transsilvanicum</name>
    <dbReference type="NCBI Taxonomy" id="1549638"/>
    <lineage>
        <taxon>Bacteria</taxon>
        <taxon>Pseudomonadati</taxon>
        <taxon>Pseudomonadota</taxon>
        <taxon>Betaproteobacteria</taxon>
        <taxon>Burkholderiales</taxon>
        <taxon>Burkholderiaceae</taxon>
        <taxon>Quisquiliibacterium</taxon>
    </lineage>
</organism>
<evidence type="ECO:0000256" key="1">
    <source>
        <dbReference type="ARBA" id="ARBA00005254"/>
    </source>
</evidence>
<dbReference type="EMBL" id="JACHGB010000007">
    <property type="protein sequence ID" value="MBB5273585.1"/>
    <property type="molecule type" value="Genomic_DNA"/>
</dbReference>
<dbReference type="AlphaFoldDB" id="A0A7W8HM36"/>
<gene>
    <name evidence="2" type="ORF">HNQ70_003615</name>
</gene>
<comment type="caution">
    <text evidence="2">The sequence shown here is derived from an EMBL/GenBank/DDBJ whole genome shotgun (WGS) entry which is preliminary data.</text>
</comment>
<dbReference type="CDD" id="cd06558">
    <property type="entry name" value="crotonase-like"/>
    <property type="match status" value="1"/>
</dbReference>
<dbReference type="SUPFAM" id="SSF52096">
    <property type="entry name" value="ClpP/crotonase"/>
    <property type="match status" value="1"/>
</dbReference>
<evidence type="ECO:0000313" key="2">
    <source>
        <dbReference type="EMBL" id="MBB5273585.1"/>
    </source>
</evidence>
<keyword evidence="3" id="KW-1185">Reference proteome</keyword>
<dbReference type="Proteomes" id="UP000532440">
    <property type="component" value="Unassembled WGS sequence"/>
</dbReference>
<keyword evidence="2" id="KW-0413">Isomerase</keyword>
<dbReference type="PANTHER" id="PTHR43459:SF1">
    <property type="entry name" value="EG:BACN32G11.4 PROTEIN"/>
    <property type="match status" value="1"/>
</dbReference>
<dbReference type="PANTHER" id="PTHR43459">
    <property type="entry name" value="ENOYL-COA HYDRATASE"/>
    <property type="match status" value="1"/>
</dbReference>
<dbReference type="InterPro" id="IPR029045">
    <property type="entry name" value="ClpP/crotonase-like_dom_sf"/>
</dbReference>
<dbReference type="EC" id="5.3.3.18" evidence="2"/>
<dbReference type="Gene3D" id="3.90.226.10">
    <property type="entry name" value="2-enoyl-CoA Hydratase, Chain A, domain 1"/>
    <property type="match status" value="1"/>
</dbReference>
<name>A0A7W8HM36_9BURK</name>
<dbReference type="InterPro" id="IPR014748">
    <property type="entry name" value="Enoyl-CoA_hydra_C"/>
</dbReference>
<accession>A0A7W8HM36</accession>
<dbReference type="Pfam" id="PF00378">
    <property type="entry name" value="ECH_1"/>
    <property type="match status" value="1"/>
</dbReference>